<dbReference type="AlphaFoldDB" id="A0A411PGH3"/>
<accession>A0A411PGH3</accession>
<reference evidence="2 3" key="1">
    <citation type="submission" date="2019-02" db="EMBL/GenBank/DDBJ databases">
        <title>Shewanella sp. D4-2 isolated from Dokdo Island.</title>
        <authorList>
            <person name="Baek K."/>
        </authorList>
    </citation>
    <scope>NUCLEOTIDE SEQUENCE [LARGE SCALE GENOMIC DNA]</scope>
    <source>
        <strain evidence="2 3">D4-2</strain>
    </source>
</reference>
<organism evidence="2 3">
    <name type="scientific">Shewanella maritima</name>
    <dbReference type="NCBI Taxonomy" id="2520507"/>
    <lineage>
        <taxon>Bacteria</taxon>
        <taxon>Pseudomonadati</taxon>
        <taxon>Pseudomonadota</taxon>
        <taxon>Gammaproteobacteria</taxon>
        <taxon>Alteromonadales</taxon>
        <taxon>Shewanellaceae</taxon>
        <taxon>Shewanella</taxon>
    </lineage>
</organism>
<dbReference type="Pfam" id="PF11823">
    <property type="entry name" value="Se_S_carrier"/>
    <property type="match status" value="1"/>
</dbReference>
<evidence type="ECO:0000313" key="3">
    <source>
        <dbReference type="Proteomes" id="UP000291106"/>
    </source>
</evidence>
<dbReference type="EMBL" id="CP036200">
    <property type="protein sequence ID" value="QBF82645.1"/>
    <property type="molecule type" value="Genomic_DNA"/>
</dbReference>
<dbReference type="Proteomes" id="UP000291106">
    <property type="component" value="Chromosome"/>
</dbReference>
<keyword evidence="3" id="KW-1185">Reference proteome</keyword>
<proteinExistence type="predicted"/>
<gene>
    <name evidence="2" type="ORF">EXU30_08035</name>
</gene>
<name>A0A411PGH3_9GAMM</name>
<feature type="domain" description="Putative Se/S carrier protein-like" evidence="1">
    <location>
        <begin position="23"/>
        <end position="86"/>
    </location>
</feature>
<evidence type="ECO:0000313" key="2">
    <source>
        <dbReference type="EMBL" id="QBF82645.1"/>
    </source>
</evidence>
<protein>
    <submittedName>
        <fullName evidence="2">DUF3343 domain-containing protein</fullName>
    </submittedName>
</protein>
<dbReference type="InterPro" id="IPR021778">
    <property type="entry name" value="Se/S_carrier-like"/>
</dbReference>
<sequence length="90" mass="10170">MTAASTQQVISDSSVEPASRYSVALFFSNNYAIWTSKLLARNQIECKVIPVPRHLSSDCGYCVRLATDQLKLAIKLLDKQQIEYDRFEAL</sequence>
<dbReference type="KEGG" id="smai:EXU30_08035"/>
<evidence type="ECO:0000259" key="1">
    <source>
        <dbReference type="Pfam" id="PF11823"/>
    </source>
</evidence>
<dbReference type="RefSeq" id="WP_130598979.1">
    <property type="nucleotide sequence ID" value="NZ_CP036200.1"/>
</dbReference>
<dbReference type="OrthoDB" id="5589216at2"/>